<dbReference type="EMBL" id="DXCV01000017">
    <property type="protein sequence ID" value="HIY87407.1"/>
    <property type="molecule type" value="Genomic_DNA"/>
</dbReference>
<dbReference type="InterPro" id="IPR041881">
    <property type="entry name" value="PqqD_sf"/>
</dbReference>
<gene>
    <name evidence="1" type="ORF">H9824_01725</name>
</gene>
<reference evidence="1" key="1">
    <citation type="journal article" date="2021" name="PeerJ">
        <title>Extensive microbial diversity within the chicken gut microbiome revealed by metagenomics and culture.</title>
        <authorList>
            <person name="Gilroy R."/>
            <person name="Ravi A."/>
            <person name="Getino M."/>
            <person name="Pursley I."/>
            <person name="Horton D.L."/>
            <person name="Alikhan N.F."/>
            <person name="Baker D."/>
            <person name="Gharbi K."/>
            <person name="Hall N."/>
            <person name="Watson M."/>
            <person name="Adriaenssens E.M."/>
            <person name="Foster-Nyarko E."/>
            <person name="Jarju S."/>
            <person name="Secka A."/>
            <person name="Antonio M."/>
            <person name="Oren A."/>
            <person name="Chaudhuri R.R."/>
            <person name="La Ragione R."/>
            <person name="Hildebrand F."/>
            <person name="Pallen M.J."/>
        </authorList>
    </citation>
    <scope>NUCLEOTIDE SEQUENCE</scope>
    <source>
        <strain evidence="1">Gambia2-208</strain>
    </source>
</reference>
<name>A0A9D1ZJP8_9BACE</name>
<accession>A0A9D1ZJP8</accession>
<reference evidence="1" key="2">
    <citation type="submission" date="2021-04" db="EMBL/GenBank/DDBJ databases">
        <authorList>
            <person name="Gilroy R."/>
        </authorList>
    </citation>
    <scope>NUCLEOTIDE SEQUENCE</scope>
    <source>
        <strain evidence="1">Gambia2-208</strain>
    </source>
</reference>
<evidence type="ECO:0000313" key="2">
    <source>
        <dbReference type="Proteomes" id="UP000886851"/>
    </source>
</evidence>
<evidence type="ECO:0000313" key="1">
    <source>
        <dbReference type="EMBL" id="HIY87407.1"/>
    </source>
</evidence>
<organism evidence="1 2">
    <name type="scientific">Candidatus Bacteroides pullicola</name>
    <dbReference type="NCBI Taxonomy" id="2838475"/>
    <lineage>
        <taxon>Bacteria</taxon>
        <taxon>Pseudomonadati</taxon>
        <taxon>Bacteroidota</taxon>
        <taxon>Bacteroidia</taxon>
        <taxon>Bacteroidales</taxon>
        <taxon>Bacteroidaceae</taxon>
        <taxon>Bacteroides</taxon>
    </lineage>
</organism>
<dbReference type="AlphaFoldDB" id="A0A9D1ZJP8"/>
<dbReference type="InterPro" id="IPR008792">
    <property type="entry name" value="PQQD"/>
</dbReference>
<dbReference type="Pfam" id="PF05402">
    <property type="entry name" value="PqqD"/>
    <property type="match status" value="1"/>
</dbReference>
<protein>
    <submittedName>
        <fullName evidence="1">PqqD family protein</fullName>
    </submittedName>
</protein>
<dbReference type="Proteomes" id="UP000886851">
    <property type="component" value="Unassembled WGS sequence"/>
</dbReference>
<comment type="caution">
    <text evidence="1">The sequence shown here is derived from an EMBL/GenBank/DDBJ whole genome shotgun (WGS) entry which is preliminary data.</text>
</comment>
<proteinExistence type="predicted"/>
<dbReference type="Gene3D" id="1.10.10.1150">
    <property type="entry name" value="Coenzyme PQQ synthesis protein D (PqqD)"/>
    <property type="match status" value="1"/>
</dbReference>
<sequence length="119" mass="13803">MKKSARHNLLETVPVRSEHIRTEWEGACAVLAYPRFKRAWMRRFFLPKGMSPDIHVRLEEHGTAVWNLIDGRRNVAEILALLSAHFEGDETYESRVAAYLMQLQRDGFIRFLSPLQHGG</sequence>